<dbReference type="Gene3D" id="3.90.650.10">
    <property type="entry name" value="PurM-like C-terminal domain"/>
    <property type="match status" value="1"/>
</dbReference>
<dbReference type="AlphaFoldDB" id="A0A1Q2KZ08"/>
<evidence type="ECO:0000256" key="6">
    <source>
        <dbReference type="ARBA" id="ARBA00022840"/>
    </source>
</evidence>
<dbReference type="SUPFAM" id="SSF55326">
    <property type="entry name" value="PurM N-terminal domain-like"/>
    <property type="match status" value="1"/>
</dbReference>
<keyword evidence="3 9" id="KW-0479">Metal-binding</keyword>
<accession>A0A1Q2KZ08</accession>
<dbReference type="NCBIfam" id="TIGR00476">
    <property type="entry name" value="selD"/>
    <property type="match status" value="1"/>
</dbReference>
<evidence type="ECO:0000259" key="11">
    <source>
        <dbReference type="Pfam" id="PF02769"/>
    </source>
</evidence>
<evidence type="ECO:0000256" key="2">
    <source>
        <dbReference type="ARBA" id="ARBA00022679"/>
    </source>
</evidence>
<keyword evidence="7 9" id="KW-0460">Magnesium</keyword>
<keyword evidence="6 9" id="KW-0067">ATP-binding</keyword>
<dbReference type="FunFam" id="3.90.650.10:FF:000004">
    <property type="entry name" value="Selenide, water dikinase"/>
    <property type="match status" value="1"/>
</dbReference>
<dbReference type="GO" id="GO:0016260">
    <property type="term" value="P:selenocysteine biosynthetic process"/>
    <property type="evidence" value="ECO:0007669"/>
    <property type="project" value="InterPro"/>
</dbReference>
<dbReference type="Pfam" id="PF02769">
    <property type="entry name" value="AIRS_C"/>
    <property type="match status" value="1"/>
</dbReference>
<comment type="catalytic activity">
    <reaction evidence="9">
        <text>hydrogenselenide + ATP + H2O = selenophosphate + AMP + phosphate + 2 H(+)</text>
        <dbReference type="Rhea" id="RHEA:18737"/>
        <dbReference type="ChEBI" id="CHEBI:15377"/>
        <dbReference type="ChEBI" id="CHEBI:15378"/>
        <dbReference type="ChEBI" id="CHEBI:16144"/>
        <dbReference type="ChEBI" id="CHEBI:29317"/>
        <dbReference type="ChEBI" id="CHEBI:30616"/>
        <dbReference type="ChEBI" id="CHEBI:43474"/>
        <dbReference type="ChEBI" id="CHEBI:456215"/>
        <dbReference type="EC" id="2.7.9.3"/>
    </reaction>
</comment>
<dbReference type="CDD" id="cd02195">
    <property type="entry name" value="SelD"/>
    <property type="match status" value="1"/>
</dbReference>
<evidence type="ECO:0000256" key="8">
    <source>
        <dbReference type="ARBA" id="ARBA00023266"/>
    </source>
</evidence>
<feature type="binding site" evidence="9">
    <location>
        <position position="207"/>
    </location>
    <ligand>
        <name>Mg(2+)</name>
        <dbReference type="ChEBI" id="CHEBI:18420"/>
    </ligand>
</feature>
<evidence type="ECO:0000256" key="7">
    <source>
        <dbReference type="ARBA" id="ARBA00022842"/>
    </source>
</evidence>
<dbReference type="EC" id="2.7.9.3" evidence="9"/>
<dbReference type="EMBL" id="CP019640">
    <property type="protein sequence ID" value="AQQ53439.1"/>
    <property type="molecule type" value="Genomic_DNA"/>
</dbReference>
<evidence type="ECO:0000256" key="1">
    <source>
        <dbReference type="ARBA" id="ARBA00008026"/>
    </source>
</evidence>
<keyword evidence="4 9" id="KW-0547">Nucleotide-binding</keyword>
<dbReference type="NCBIfam" id="NF002098">
    <property type="entry name" value="PRK00943.1"/>
    <property type="match status" value="1"/>
</dbReference>
<dbReference type="Gene3D" id="3.30.1330.10">
    <property type="entry name" value="PurM-like, N-terminal domain"/>
    <property type="match status" value="1"/>
</dbReference>
<comment type="cofactor">
    <cofactor evidence="9">
        <name>Mg(2+)</name>
        <dbReference type="ChEBI" id="CHEBI:18420"/>
    </cofactor>
    <text evidence="9">Binds 1 Mg(2+) ion per monomer.</text>
</comment>
<keyword evidence="8 9" id="KW-0711">Selenium</keyword>
<feature type="binding site" description="in other chain" evidence="9">
    <location>
        <position position="48"/>
    </location>
    <ligand>
        <name>ATP</name>
        <dbReference type="ChEBI" id="CHEBI:30616"/>
        <note>ligand shared between dimeric partners</note>
    </ligand>
</feature>
<proteinExistence type="inferred from homology"/>
<dbReference type="PANTHER" id="PTHR10256:SF0">
    <property type="entry name" value="INACTIVE SELENIDE, WATER DIKINASE-LIKE PROTEIN-RELATED"/>
    <property type="match status" value="1"/>
</dbReference>
<dbReference type="Proteomes" id="UP000188184">
    <property type="component" value="Chromosome"/>
</dbReference>
<dbReference type="GO" id="GO:0005524">
    <property type="term" value="F:ATP binding"/>
    <property type="evidence" value="ECO:0007669"/>
    <property type="project" value="UniProtKB-UniRule"/>
</dbReference>
<dbReference type="Pfam" id="PF00586">
    <property type="entry name" value="AIRS"/>
    <property type="match status" value="1"/>
</dbReference>
<evidence type="ECO:0000259" key="10">
    <source>
        <dbReference type="Pfam" id="PF00586"/>
    </source>
</evidence>
<feature type="binding site" description="in other chain" evidence="9">
    <location>
        <position position="71"/>
    </location>
    <ligand>
        <name>ATP</name>
        <dbReference type="ChEBI" id="CHEBI:30616"/>
        <note>ligand shared between dimeric partners</note>
    </ligand>
</feature>
<keyword evidence="13" id="KW-1185">Reference proteome</keyword>
<keyword evidence="5 9" id="KW-0418">Kinase</keyword>
<feature type="binding site" description="in other chain" evidence="9">
    <location>
        <begin position="28"/>
        <end position="30"/>
    </location>
    <ligand>
        <name>ATP</name>
        <dbReference type="ChEBI" id="CHEBI:30616"/>
        <note>ligand shared between dimeric partners</note>
    </ligand>
</feature>
<dbReference type="InterPro" id="IPR004536">
    <property type="entry name" value="SPS/SelD"/>
</dbReference>
<feature type="domain" description="PurM-like N-terminal" evidence="10">
    <location>
        <begin position="30"/>
        <end position="136"/>
    </location>
</feature>
<evidence type="ECO:0000256" key="9">
    <source>
        <dbReference type="HAMAP-Rule" id="MF_00625"/>
    </source>
</evidence>
<evidence type="ECO:0000256" key="3">
    <source>
        <dbReference type="ARBA" id="ARBA00022723"/>
    </source>
</evidence>
<dbReference type="InterPro" id="IPR010918">
    <property type="entry name" value="PurM-like_C_dom"/>
</dbReference>
<comment type="caution">
    <text evidence="9">Lacks conserved residue(s) required for the propagation of feature annotation.</text>
</comment>
<feature type="domain" description="PurM-like C-terminal" evidence="11">
    <location>
        <begin position="149"/>
        <end position="327"/>
    </location>
</feature>
<dbReference type="SUPFAM" id="SSF56042">
    <property type="entry name" value="PurM C-terminal domain-like"/>
    <property type="match status" value="1"/>
</dbReference>
<gene>
    <name evidence="9" type="primary">selD</name>
    <name evidence="12" type="ORF">B0X71_10370</name>
</gene>
<feature type="binding site" evidence="9">
    <location>
        <position position="71"/>
    </location>
    <ligand>
        <name>Mg(2+)</name>
        <dbReference type="ChEBI" id="CHEBI:18420"/>
    </ligand>
</feature>
<protein>
    <recommendedName>
        <fullName evidence="9">Selenide, water dikinase</fullName>
        <ecNumber evidence="9">2.7.9.3</ecNumber>
    </recommendedName>
    <alternativeName>
        <fullName evidence="9">Selenium donor protein</fullName>
    </alternativeName>
    <alternativeName>
        <fullName evidence="9">Selenophosphate synthase</fullName>
    </alternativeName>
</protein>
<comment type="function">
    <text evidence="9">Synthesizes selenophosphate from selenide and ATP.</text>
</comment>
<evidence type="ECO:0000256" key="5">
    <source>
        <dbReference type="ARBA" id="ARBA00022777"/>
    </source>
</evidence>
<name>A0A1Q2KZ08_9BACL</name>
<feature type="binding site" evidence="9">
    <location>
        <begin position="119"/>
        <end position="121"/>
    </location>
    <ligand>
        <name>ATP</name>
        <dbReference type="ChEBI" id="CHEBI:30616"/>
        <note>ligand shared between dimeric partners</note>
    </ligand>
</feature>
<dbReference type="InterPro" id="IPR036676">
    <property type="entry name" value="PurM-like_C_sf"/>
</dbReference>
<dbReference type="InterPro" id="IPR036921">
    <property type="entry name" value="PurM-like_N_sf"/>
</dbReference>
<comment type="subunit">
    <text evidence="9">Homodimer.</text>
</comment>
<organism evidence="12 13">
    <name type="scientific">Planococcus lenghuensis</name>
    <dbReference type="NCBI Taxonomy" id="2213202"/>
    <lineage>
        <taxon>Bacteria</taxon>
        <taxon>Bacillati</taxon>
        <taxon>Bacillota</taxon>
        <taxon>Bacilli</taxon>
        <taxon>Bacillales</taxon>
        <taxon>Caryophanaceae</taxon>
        <taxon>Planococcus</taxon>
    </lineage>
</organism>
<dbReference type="PANTHER" id="PTHR10256">
    <property type="entry name" value="SELENIDE, WATER DIKINASE"/>
    <property type="match status" value="1"/>
</dbReference>
<comment type="similarity">
    <text evidence="1 9">Belongs to the selenophosphate synthase 1 family. Class I subfamily.</text>
</comment>
<feature type="binding site" evidence="9">
    <location>
        <position position="31"/>
    </location>
    <ligand>
        <name>Mg(2+)</name>
        <dbReference type="ChEBI" id="CHEBI:18420"/>
    </ligand>
</feature>
<reference evidence="12 13" key="1">
    <citation type="submission" date="2017-02" db="EMBL/GenBank/DDBJ databases">
        <title>The complete genomic sequence of a novel cold adapted crude oil-degrading bacterium Planococcus qaidamina Y42.</title>
        <authorList>
            <person name="Yang R."/>
        </authorList>
    </citation>
    <scope>NUCLEOTIDE SEQUENCE [LARGE SCALE GENOMIC DNA]</scope>
    <source>
        <strain evidence="12 13">Y42</strain>
    </source>
</reference>
<dbReference type="HAMAP" id="MF_00625">
    <property type="entry name" value="SelD"/>
    <property type="match status" value="1"/>
</dbReference>
<dbReference type="GO" id="GO:0000287">
    <property type="term" value="F:magnesium ion binding"/>
    <property type="evidence" value="ECO:0007669"/>
    <property type="project" value="UniProtKB-UniRule"/>
</dbReference>
<dbReference type="InterPro" id="IPR016188">
    <property type="entry name" value="PurM-like_N"/>
</dbReference>
<dbReference type="FunFam" id="3.30.1330.10:FF:000003">
    <property type="entry name" value="Selenide, water dikinase"/>
    <property type="match status" value="1"/>
</dbReference>
<sequence>MGPEDLAQVLRHLPKNVDDPNLLVGLETADDAGVYKINEETALVQTLDFFTPIVDDPYMFGQIGAANALSDVYAMGGKPITVMNIVAFPINTLNSSILADILAGASDKVRESGAILVGGHSIDDEEPKFGLSVTGTIHPDRIRSNAAAKPGDKLILTKPIGVGILTTAIKNGSIDDDSLQEVMQVMATLNKTAAETMENYNVNACTDVTGFGLLGHTLEIAKGSGVGITITNDAVPVLSRAREYAEQDIIPGGTKKNLKWLAGDVDYADDISELDRLVLCDAVTSGGLLISVPAEEADALQNDLLAKGVQSAIIGETTGDNAGRIQVI</sequence>
<dbReference type="KEGG" id="pmar:B0X71_10370"/>
<evidence type="ECO:0000313" key="13">
    <source>
        <dbReference type="Proteomes" id="UP000188184"/>
    </source>
</evidence>
<keyword evidence="2 9" id="KW-0808">Transferase</keyword>
<dbReference type="InterPro" id="IPR023061">
    <property type="entry name" value="SelD_I"/>
</dbReference>
<evidence type="ECO:0000313" key="12">
    <source>
        <dbReference type="EMBL" id="AQQ53439.1"/>
    </source>
</evidence>
<dbReference type="GO" id="GO:0004756">
    <property type="term" value="F:selenide, water dikinase activity"/>
    <property type="evidence" value="ECO:0007669"/>
    <property type="project" value="UniProtKB-UniRule"/>
</dbReference>
<evidence type="ECO:0000256" key="4">
    <source>
        <dbReference type="ARBA" id="ARBA00022741"/>
    </source>
</evidence>
<dbReference type="GO" id="GO:0005737">
    <property type="term" value="C:cytoplasm"/>
    <property type="evidence" value="ECO:0007669"/>
    <property type="project" value="TreeGrafter"/>
</dbReference>
<dbReference type="PIRSF" id="PIRSF036407">
    <property type="entry name" value="Selenphspht_syn"/>
    <property type="match status" value="1"/>
</dbReference>